<dbReference type="RefSeq" id="WP_073291166.1">
    <property type="nucleotide sequence ID" value="NZ_FRCP01000025.1"/>
</dbReference>
<proteinExistence type="predicted"/>
<evidence type="ECO:0000313" key="1">
    <source>
        <dbReference type="EMBL" id="SHM99097.1"/>
    </source>
</evidence>
<dbReference type="EMBL" id="FRCP01000025">
    <property type="protein sequence ID" value="SHM99097.1"/>
    <property type="molecule type" value="Genomic_DNA"/>
</dbReference>
<dbReference type="Pfam" id="PF19848">
    <property type="entry name" value="DUF6323"/>
    <property type="match status" value="1"/>
</dbReference>
<accession>A0A1M7N679</accession>
<keyword evidence="2" id="KW-1185">Reference proteome</keyword>
<name>A0A1M7N679_9FIRM</name>
<protein>
    <submittedName>
        <fullName evidence="1">Uncharacterized protein</fullName>
    </submittedName>
</protein>
<dbReference type="InterPro" id="IPR046286">
    <property type="entry name" value="DUF6323"/>
</dbReference>
<reference evidence="1 2" key="1">
    <citation type="submission" date="2016-11" db="EMBL/GenBank/DDBJ databases">
        <authorList>
            <person name="Jaros S."/>
            <person name="Januszkiewicz K."/>
            <person name="Wedrychowicz H."/>
        </authorList>
    </citation>
    <scope>NUCLEOTIDE SEQUENCE [LARGE SCALE GENOMIC DNA]</scope>
    <source>
        <strain evidence="1 2">DSM 15930</strain>
    </source>
</reference>
<dbReference type="OrthoDB" id="1707441at2"/>
<dbReference type="Proteomes" id="UP000184038">
    <property type="component" value="Unassembled WGS sequence"/>
</dbReference>
<evidence type="ECO:0000313" key="2">
    <source>
        <dbReference type="Proteomes" id="UP000184038"/>
    </source>
</evidence>
<sequence>MEENYVDQIFEFMLAEQQKKEITKIISCNDKTRKYGLALTKEEVDQLMIRKKNVLRESQRVEFGEGILPDIINAFCNSDYINQDNYMDTLSQLQEIFYLYKNESQDELTDSELIDFMRKQFDDICFGDLDYLKETCLERFTRAVRAGYQCQMQHRLRDEYTLRDVENEYEKWSEETRWQYEVYRQKLEDMY</sequence>
<dbReference type="STRING" id="1120996.SAMN02746066_04258"/>
<gene>
    <name evidence="1" type="ORF">SAMN02746066_04258</name>
</gene>
<dbReference type="AlphaFoldDB" id="A0A1M7N679"/>
<organism evidence="1 2">
    <name type="scientific">Anaerosporobacter mobilis DSM 15930</name>
    <dbReference type="NCBI Taxonomy" id="1120996"/>
    <lineage>
        <taxon>Bacteria</taxon>
        <taxon>Bacillati</taxon>
        <taxon>Bacillota</taxon>
        <taxon>Clostridia</taxon>
        <taxon>Lachnospirales</taxon>
        <taxon>Lachnospiraceae</taxon>
        <taxon>Anaerosporobacter</taxon>
    </lineage>
</organism>